<evidence type="ECO:0000313" key="4">
    <source>
        <dbReference type="Proteomes" id="UP000271227"/>
    </source>
</evidence>
<dbReference type="Pfam" id="PF03372">
    <property type="entry name" value="Exo_endo_phos"/>
    <property type="match status" value="1"/>
</dbReference>
<comment type="caution">
    <text evidence="3">The sequence shown here is derived from an EMBL/GenBank/DDBJ whole genome shotgun (WGS) entry which is preliminary data.</text>
</comment>
<dbReference type="InterPro" id="IPR038772">
    <property type="entry name" value="Sph/SMPD2-like"/>
</dbReference>
<dbReference type="EMBL" id="REFR01000011">
    <property type="protein sequence ID" value="RMB07744.1"/>
    <property type="molecule type" value="Genomic_DNA"/>
</dbReference>
<dbReference type="Proteomes" id="UP000271227">
    <property type="component" value="Unassembled WGS sequence"/>
</dbReference>
<gene>
    <name evidence="3" type="ORF">BXY39_1833</name>
</gene>
<organism evidence="3 4">
    <name type="scientific">Eilatimonas milleporae</name>
    <dbReference type="NCBI Taxonomy" id="911205"/>
    <lineage>
        <taxon>Bacteria</taxon>
        <taxon>Pseudomonadati</taxon>
        <taxon>Pseudomonadota</taxon>
        <taxon>Alphaproteobacteria</taxon>
        <taxon>Kordiimonadales</taxon>
        <taxon>Kordiimonadaceae</taxon>
        <taxon>Eilatimonas</taxon>
    </lineage>
</organism>
<dbReference type="OrthoDB" id="7181414at2"/>
<dbReference type="InterPro" id="IPR036691">
    <property type="entry name" value="Endo/exonu/phosph_ase_sf"/>
</dbReference>
<dbReference type="RefSeq" id="WP_147453524.1">
    <property type="nucleotide sequence ID" value="NZ_REFR01000011.1"/>
</dbReference>
<dbReference type="PANTHER" id="PTHR16320">
    <property type="entry name" value="SPHINGOMYELINASE FAMILY MEMBER"/>
    <property type="match status" value="1"/>
</dbReference>
<evidence type="ECO:0000256" key="1">
    <source>
        <dbReference type="SAM" id="MobiDB-lite"/>
    </source>
</evidence>
<evidence type="ECO:0000259" key="2">
    <source>
        <dbReference type="Pfam" id="PF03372"/>
    </source>
</evidence>
<dbReference type="InterPro" id="IPR005135">
    <property type="entry name" value="Endo/exonuclease/phosphatase"/>
</dbReference>
<reference evidence="3 4" key="1">
    <citation type="submission" date="2018-10" db="EMBL/GenBank/DDBJ databases">
        <title>Genomic Encyclopedia of Archaeal and Bacterial Type Strains, Phase II (KMG-II): from individual species to whole genera.</title>
        <authorList>
            <person name="Goeker M."/>
        </authorList>
    </citation>
    <scope>NUCLEOTIDE SEQUENCE [LARGE SCALE GENOMIC DNA]</scope>
    <source>
        <strain evidence="3 4">DSM 25217</strain>
    </source>
</reference>
<dbReference type="AlphaFoldDB" id="A0A3M0CD42"/>
<feature type="domain" description="Endonuclease/exonuclease/phosphatase" evidence="2">
    <location>
        <begin position="64"/>
        <end position="264"/>
    </location>
</feature>
<dbReference type="PANTHER" id="PTHR16320:SF23">
    <property type="entry name" value="SPHINGOMYELINASE C 1"/>
    <property type="match status" value="1"/>
</dbReference>
<keyword evidence="4" id="KW-1185">Reference proteome</keyword>
<dbReference type="InParanoid" id="A0A3M0CD42"/>
<accession>A0A3M0CD42</accession>
<name>A0A3M0CD42_9PROT</name>
<dbReference type="GO" id="GO:0004767">
    <property type="term" value="F:sphingomyelin phosphodiesterase activity"/>
    <property type="evidence" value="ECO:0007669"/>
    <property type="project" value="InterPro"/>
</dbReference>
<feature type="region of interest" description="Disordered" evidence="1">
    <location>
        <begin position="350"/>
        <end position="378"/>
    </location>
</feature>
<protein>
    <submittedName>
        <fullName evidence="3">Uncharacterized protein DUF2141</fullName>
    </submittedName>
</protein>
<sequence length="557" mass="59399">MSLRLLNKGRQTLEAMAARVRYPGDTVMGLKTMRFAFAMVLMLFFMGCDAPVRAGDRVFTLRVLTLNLNALPAPLGAGTAPLMDRIAAILRERRGRDDHPHIVLLQEAFNESALTVVENSGYPFRLRGPGAGDRDPAPGDMAPPLPSLFGFAALGIPKLVGSGLYILSDFPVERSAAALFGNGACAGFDCLANKAALWARVRLPDMAVPVDIVTTHMNSDRSAGVSLAARTNVHFQQARILARFLRRISGDGAPLIIAGDVNTKFAPRRAFFRHSVMAIDSSEACLMRSGDCHIGQRTAMPDILDQTNDKHYFLPGVGIPVRPVFVTRNFTETVRGRPLSDHAGFEVHYRIGGRPENGPESALENEPESLPDASSDSLSDALAAHGAHGAVDADDAQVAAAPAHGMSRRCHGETGPQAFFTLQGLKRHGGRLKVSLYGGRRQDFLLEAPAATMMRDMPSPPLACISLPGSGPFALSVHHDRDADGDFDTPGDGFGFVNVPVAPWHPRDPVHVASHVRSGPLGVAVTMAYGDFGGAVPGDGAHFDDPFGGATPAAGYR</sequence>
<proteinExistence type="predicted"/>
<dbReference type="SUPFAM" id="SSF56219">
    <property type="entry name" value="DNase I-like"/>
    <property type="match status" value="1"/>
</dbReference>
<evidence type="ECO:0000313" key="3">
    <source>
        <dbReference type="EMBL" id="RMB07744.1"/>
    </source>
</evidence>
<dbReference type="Gene3D" id="3.60.10.10">
    <property type="entry name" value="Endonuclease/exonuclease/phosphatase"/>
    <property type="match status" value="1"/>
</dbReference>